<reference evidence="4" key="1">
    <citation type="journal article" date="2019" name="Int. J. Syst. Evol. Microbiol.">
        <title>The Global Catalogue of Microorganisms (GCM) 10K type strain sequencing project: providing services to taxonomists for standard genome sequencing and annotation.</title>
        <authorList>
            <consortium name="The Broad Institute Genomics Platform"/>
            <consortium name="The Broad Institute Genome Sequencing Center for Infectious Disease"/>
            <person name="Wu L."/>
            <person name="Ma J."/>
        </authorList>
    </citation>
    <scope>NUCLEOTIDE SEQUENCE [LARGE SCALE GENOMIC DNA]</scope>
    <source>
        <strain evidence="4">LMG 29894</strain>
    </source>
</reference>
<accession>A0ABV8MQA3</accession>
<organism evidence="3 4">
    <name type="scientific">Chitinimonas lacunae</name>
    <dbReference type="NCBI Taxonomy" id="1963018"/>
    <lineage>
        <taxon>Bacteria</taxon>
        <taxon>Pseudomonadati</taxon>
        <taxon>Pseudomonadota</taxon>
        <taxon>Betaproteobacteria</taxon>
        <taxon>Neisseriales</taxon>
        <taxon>Chitinibacteraceae</taxon>
        <taxon>Chitinimonas</taxon>
    </lineage>
</organism>
<comment type="caution">
    <text evidence="3">The sequence shown here is derived from an EMBL/GenBank/DDBJ whole genome shotgun (WGS) entry which is preliminary data.</text>
</comment>
<dbReference type="InterPro" id="IPR050190">
    <property type="entry name" value="UPF0213_domain"/>
</dbReference>
<dbReference type="InterPro" id="IPR035901">
    <property type="entry name" value="GIY-YIG_endonuc_sf"/>
</dbReference>
<dbReference type="PANTHER" id="PTHR34477">
    <property type="entry name" value="UPF0213 PROTEIN YHBQ"/>
    <property type="match status" value="1"/>
</dbReference>
<protein>
    <submittedName>
        <fullName evidence="3">GIY-YIG nuclease family protein</fullName>
    </submittedName>
</protein>
<comment type="similarity">
    <text evidence="1">Belongs to the UPF0213 family.</text>
</comment>
<dbReference type="InterPro" id="IPR000305">
    <property type="entry name" value="GIY-YIG_endonuc"/>
</dbReference>
<dbReference type="RefSeq" id="WP_378164816.1">
    <property type="nucleotide sequence ID" value="NZ_JBHSBU010000001.1"/>
</dbReference>
<sequence>MACSEPNWGVYLLCCADGTLYTGMTNRLQQRLARHRAGQASRYTRARLPVTLVYWEDCSDRSSALRREAAIKKLDRRAKLRLIEVMVQRELKIK</sequence>
<dbReference type="CDD" id="cd10456">
    <property type="entry name" value="GIY-YIG_UPF0213"/>
    <property type="match status" value="1"/>
</dbReference>
<evidence type="ECO:0000313" key="4">
    <source>
        <dbReference type="Proteomes" id="UP001595791"/>
    </source>
</evidence>
<name>A0ABV8MQA3_9NEIS</name>
<evidence type="ECO:0000313" key="3">
    <source>
        <dbReference type="EMBL" id="MFC4160219.1"/>
    </source>
</evidence>
<evidence type="ECO:0000259" key="2">
    <source>
        <dbReference type="PROSITE" id="PS50164"/>
    </source>
</evidence>
<proteinExistence type="inferred from homology"/>
<dbReference type="Pfam" id="PF01541">
    <property type="entry name" value="GIY-YIG"/>
    <property type="match status" value="1"/>
</dbReference>
<dbReference type="Proteomes" id="UP001595791">
    <property type="component" value="Unassembled WGS sequence"/>
</dbReference>
<dbReference type="SUPFAM" id="SSF82771">
    <property type="entry name" value="GIY-YIG endonuclease"/>
    <property type="match status" value="1"/>
</dbReference>
<gene>
    <name evidence="3" type="ORF">ACFOW7_12750</name>
</gene>
<dbReference type="PROSITE" id="PS50164">
    <property type="entry name" value="GIY_YIG"/>
    <property type="match status" value="1"/>
</dbReference>
<dbReference type="EMBL" id="JBHSBU010000001">
    <property type="protein sequence ID" value="MFC4160219.1"/>
    <property type="molecule type" value="Genomic_DNA"/>
</dbReference>
<keyword evidence="4" id="KW-1185">Reference proteome</keyword>
<feature type="domain" description="GIY-YIG" evidence="2">
    <location>
        <begin position="6"/>
        <end position="82"/>
    </location>
</feature>
<dbReference type="Gene3D" id="3.40.1440.10">
    <property type="entry name" value="GIY-YIG endonuclease"/>
    <property type="match status" value="1"/>
</dbReference>
<evidence type="ECO:0000256" key="1">
    <source>
        <dbReference type="ARBA" id="ARBA00007435"/>
    </source>
</evidence>
<dbReference type="PANTHER" id="PTHR34477:SF1">
    <property type="entry name" value="UPF0213 PROTEIN YHBQ"/>
    <property type="match status" value="1"/>
</dbReference>